<comment type="caution">
    <text evidence="1">The sequence shown here is derived from an EMBL/GenBank/DDBJ whole genome shotgun (WGS) entry which is preliminary data.</text>
</comment>
<reference evidence="1" key="1">
    <citation type="journal article" date="2023" name="bioRxiv">
        <title>Improved chromosome-level genome assembly for marigold (Tagetes erecta).</title>
        <authorList>
            <person name="Jiang F."/>
            <person name="Yuan L."/>
            <person name="Wang S."/>
            <person name="Wang H."/>
            <person name="Xu D."/>
            <person name="Wang A."/>
            <person name="Fan W."/>
        </authorList>
    </citation>
    <scope>NUCLEOTIDE SEQUENCE</scope>
    <source>
        <strain evidence="1">WSJ</strain>
        <tissue evidence="1">Leaf</tissue>
    </source>
</reference>
<dbReference type="PANTHER" id="PTHR36354">
    <property type="entry name" value="IMPORT INNER MEMBRANE TRANSLOCASE SUBUNIT"/>
    <property type="match status" value="1"/>
</dbReference>
<protein>
    <submittedName>
        <fullName evidence="1">Uncharacterized protein</fullName>
    </submittedName>
</protein>
<gene>
    <name evidence="1" type="ORF">QVD17_35774</name>
</gene>
<dbReference type="EMBL" id="JAUHHV010000010">
    <property type="protein sequence ID" value="KAK1409248.1"/>
    <property type="molecule type" value="Genomic_DNA"/>
</dbReference>
<dbReference type="PANTHER" id="PTHR36354:SF2">
    <property type="entry name" value="IMPORT INNER MEMBRANE TRANSLOCASE SUBUNIT"/>
    <property type="match status" value="1"/>
</dbReference>
<sequence length="187" mass="21200">MSIPTVYLKPSSPIPTSISQKLYLKPSIETNLIGSKVFCRYKEALGLQLDAFCGRNSLCVFLSIIMFGLYLRSRFTIRLDKVYRMPMRKLNTSADILERGGVTLKNFKVRLKGKRCFLIFPICGGEMKSLVSVEVKNKKGESSDLWQYDMKLRSVDVPMATGPDQCLSLVGDEACDIHEDRCREKTL</sequence>
<dbReference type="Proteomes" id="UP001229421">
    <property type="component" value="Unassembled WGS sequence"/>
</dbReference>
<accession>A0AAD8NII1</accession>
<evidence type="ECO:0000313" key="2">
    <source>
        <dbReference type="Proteomes" id="UP001229421"/>
    </source>
</evidence>
<keyword evidence="2" id="KW-1185">Reference proteome</keyword>
<name>A0AAD8NII1_TARER</name>
<dbReference type="AlphaFoldDB" id="A0AAD8NII1"/>
<evidence type="ECO:0000313" key="1">
    <source>
        <dbReference type="EMBL" id="KAK1409248.1"/>
    </source>
</evidence>
<organism evidence="1 2">
    <name type="scientific">Tagetes erecta</name>
    <name type="common">African marigold</name>
    <dbReference type="NCBI Taxonomy" id="13708"/>
    <lineage>
        <taxon>Eukaryota</taxon>
        <taxon>Viridiplantae</taxon>
        <taxon>Streptophyta</taxon>
        <taxon>Embryophyta</taxon>
        <taxon>Tracheophyta</taxon>
        <taxon>Spermatophyta</taxon>
        <taxon>Magnoliopsida</taxon>
        <taxon>eudicotyledons</taxon>
        <taxon>Gunneridae</taxon>
        <taxon>Pentapetalae</taxon>
        <taxon>asterids</taxon>
        <taxon>campanulids</taxon>
        <taxon>Asterales</taxon>
        <taxon>Asteraceae</taxon>
        <taxon>Asteroideae</taxon>
        <taxon>Heliantheae alliance</taxon>
        <taxon>Tageteae</taxon>
        <taxon>Tagetes</taxon>
    </lineage>
</organism>
<proteinExistence type="predicted"/>